<feature type="region of interest" description="Disordered" evidence="6">
    <location>
        <begin position="776"/>
        <end position="798"/>
    </location>
</feature>
<dbReference type="KEGG" id="tet:TTHERM_00327110"/>
<gene>
    <name evidence="7" type="ORF">TTHERM_00327110</name>
</gene>
<name>I7M4C7_TETTS</name>
<evidence type="ECO:0000256" key="3">
    <source>
        <dbReference type="ARBA" id="ARBA00022741"/>
    </source>
</evidence>
<dbReference type="PANTHER" id="PTHR12241">
    <property type="entry name" value="TUBULIN POLYGLUTAMYLASE"/>
    <property type="match status" value="1"/>
</dbReference>
<keyword evidence="2" id="KW-0493">Microtubule</keyword>
<dbReference type="GO" id="GO:0070740">
    <property type="term" value="F:tubulin-glutamic acid ligase activity"/>
    <property type="evidence" value="ECO:0007669"/>
    <property type="project" value="TreeGrafter"/>
</dbReference>
<dbReference type="FunFam" id="3.30.470.20:FF:000009">
    <property type="entry name" value="tubulin polyglutamylase TTLL5 isoform X1"/>
    <property type="match status" value="1"/>
</dbReference>
<evidence type="ECO:0000256" key="6">
    <source>
        <dbReference type="SAM" id="MobiDB-lite"/>
    </source>
</evidence>
<feature type="region of interest" description="Disordered" evidence="6">
    <location>
        <begin position="1"/>
        <end position="108"/>
    </location>
</feature>
<keyword evidence="8" id="KW-1185">Reference proteome</keyword>
<accession>I7M4C7</accession>
<evidence type="ECO:0000256" key="1">
    <source>
        <dbReference type="ARBA" id="ARBA00022598"/>
    </source>
</evidence>
<dbReference type="SUPFAM" id="SSF56059">
    <property type="entry name" value="Glutathione synthetase ATP-binding domain-like"/>
    <property type="match status" value="1"/>
</dbReference>
<dbReference type="GO" id="GO:0005524">
    <property type="term" value="F:ATP binding"/>
    <property type="evidence" value="ECO:0007669"/>
    <property type="project" value="UniProtKB-KW"/>
</dbReference>
<dbReference type="PROSITE" id="PS51221">
    <property type="entry name" value="TTL"/>
    <property type="match status" value="1"/>
</dbReference>
<dbReference type="GeneID" id="7830614"/>
<evidence type="ECO:0000256" key="2">
    <source>
        <dbReference type="ARBA" id="ARBA00022701"/>
    </source>
</evidence>
<evidence type="ECO:0000256" key="5">
    <source>
        <dbReference type="SAM" id="Coils"/>
    </source>
</evidence>
<evidence type="ECO:0000313" key="7">
    <source>
        <dbReference type="EMBL" id="EAS06229.2"/>
    </source>
</evidence>
<keyword evidence="4" id="KW-0067">ATP-binding</keyword>
<proteinExistence type="predicted"/>
<protein>
    <submittedName>
        <fullName evidence="7">Tubulin-tyrosine ligase family protein</fullName>
    </submittedName>
</protein>
<feature type="region of interest" description="Disordered" evidence="6">
    <location>
        <begin position="611"/>
        <end position="632"/>
    </location>
</feature>
<dbReference type="GO" id="GO:0000226">
    <property type="term" value="P:microtubule cytoskeleton organization"/>
    <property type="evidence" value="ECO:0007669"/>
    <property type="project" value="TreeGrafter"/>
</dbReference>
<feature type="coiled-coil region" evidence="5">
    <location>
        <begin position="452"/>
        <end position="503"/>
    </location>
</feature>
<keyword evidence="1 7" id="KW-0436">Ligase</keyword>
<feature type="compositionally biased region" description="Polar residues" evidence="6">
    <location>
        <begin position="611"/>
        <end position="625"/>
    </location>
</feature>
<dbReference type="HOGENOM" id="CLU_010131_7_5_1"/>
<dbReference type="Pfam" id="PF03133">
    <property type="entry name" value="TTL"/>
    <property type="match status" value="1"/>
</dbReference>
<dbReference type="AlphaFoldDB" id="I7M4C7"/>
<dbReference type="EMBL" id="GG662299">
    <property type="protein sequence ID" value="EAS06229.2"/>
    <property type="molecule type" value="Genomic_DNA"/>
</dbReference>
<reference evidence="8" key="1">
    <citation type="journal article" date="2006" name="PLoS Biol.">
        <title>Macronuclear genome sequence of the ciliate Tetrahymena thermophila, a model eukaryote.</title>
        <authorList>
            <person name="Eisen J.A."/>
            <person name="Coyne R.S."/>
            <person name="Wu M."/>
            <person name="Wu D."/>
            <person name="Thiagarajan M."/>
            <person name="Wortman J.R."/>
            <person name="Badger J.H."/>
            <person name="Ren Q."/>
            <person name="Amedeo P."/>
            <person name="Jones K.M."/>
            <person name="Tallon L.J."/>
            <person name="Delcher A.L."/>
            <person name="Salzberg S.L."/>
            <person name="Silva J.C."/>
            <person name="Haas B.J."/>
            <person name="Majoros W.H."/>
            <person name="Farzad M."/>
            <person name="Carlton J.M."/>
            <person name="Smith R.K. Jr."/>
            <person name="Garg J."/>
            <person name="Pearlman R.E."/>
            <person name="Karrer K.M."/>
            <person name="Sun L."/>
            <person name="Manning G."/>
            <person name="Elde N.C."/>
            <person name="Turkewitz A.P."/>
            <person name="Asai D.J."/>
            <person name="Wilkes D.E."/>
            <person name="Wang Y."/>
            <person name="Cai H."/>
            <person name="Collins K."/>
            <person name="Stewart B.A."/>
            <person name="Lee S.R."/>
            <person name="Wilamowska K."/>
            <person name="Weinberg Z."/>
            <person name="Ruzzo W.L."/>
            <person name="Wloga D."/>
            <person name="Gaertig J."/>
            <person name="Frankel J."/>
            <person name="Tsao C.-C."/>
            <person name="Gorovsky M.A."/>
            <person name="Keeling P.J."/>
            <person name="Waller R.F."/>
            <person name="Patron N.J."/>
            <person name="Cherry J.M."/>
            <person name="Stover N.A."/>
            <person name="Krieger C.J."/>
            <person name="del Toro C."/>
            <person name="Ryder H.F."/>
            <person name="Williamson S.C."/>
            <person name="Barbeau R.A."/>
            <person name="Hamilton E.P."/>
            <person name="Orias E."/>
        </authorList>
    </citation>
    <scope>NUCLEOTIDE SEQUENCE [LARGE SCALE GENOMIC DNA]</scope>
    <source>
        <strain evidence="8">SB210</strain>
    </source>
</reference>
<dbReference type="InterPro" id="IPR004344">
    <property type="entry name" value="TTL/TTLL_fam"/>
</dbReference>
<keyword evidence="3" id="KW-0547">Nucleotide-binding</keyword>
<feature type="compositionally biased region" description="Acidic residues" evidence="6">
    <location>
        <begin position="35"/>
        <end position="52"/>
    </location>
</feature>
<feature type="compositionally biased region" description="Acidic residues" evidence="6">
    <location>
        <begin position="59"/>
        <end position="70"/>
    </location>
</feature>
<feature type="compositionally biased region" description="Basic and acidic residues" evidence="6">
    <location>
        <begin position="1"/>
        <end position="26"/>
    </location>
</feature>
<dbReference type="eggNOG" id="KOG2158">
    <property type="taxonomic scope" value="Eukaryota"/>
</dbReference>
<dbReference type="Proteomes" id="UP000009168">
    <property type="component" value="Unassembled WGS sequence"/>
</dbReference>
<dbReference type="OrthoDB" id="202825at2759"/>
<evidence type="ECO:0000313" key="8">
    <source>
        <dbReference type="Proteomes" id="UP000009168"/>
    </source>
</evidence>
<dbReference type="Gene3D" id="3.30.470.20">
    <property type="entry name" value="ATP-grasp fold, B domain"/>
    <property type="match status" value="1"/>
</dbReference>
<feature type="compositionally biased region" description="Low complexity" evidence="6">
    <location>
        <begin position="776"/>
        <end position="791"/>
    </location>
</feature>
<feature type="region of interest" description="Disordered" evidence="6">
    <location>
        <begin position="548"/>
        <end position="586"/>
    </location>
</feature>
<sequence length="918" mass="105381">MSQSDFKEEQLDSKKSSKQVADKKELVLGINFDPDKEEYDGNYSDSGEESESEQAQTNYDDDMAEDEQLVPEDGVSTKQNNNKKGNGDKKTKKVKKAPAKQASQAKRKPQTLVMNVADTQYPVVKFVGKKIFKWKLCYDAENTDCDITWTDNAVQPEQLGKMQPHQKINHFPGMFVLARKNHLARNLKKMKKQFPDHYKFFPQTWLLPAEYNELRTEFDKISKGKCKTFIVKPEASCQGRGIFLTRNLDDLNSTDHYVVQRYLHKPYLIDGLKFDFRIYVLLAACDPMRIYIFKEGLARLATEEYEAPHRDNLDNLCMHLTNYAINKDNPNFEFNEDENQMDVGHKRSLTSVMELLKNQGHDIQKLWDQIKDIIIKTIISAQPTLSHHYKSCQPDNYMNNMCFEILGFDVFLDAHLKPWLLEINHTPSFTTDTPLDSLIKKNCIRDALTLMNSTVKARNEIVSQRKEQLQKRVLTGKKQKLTAEEKAAEIKKAMQKRDEYESKNLGNYEKVYPLEPDVEDIYIAFQQHSQQLYENWTGANIRRVSKKDSSIGGNTIQGTTANNSVKGVPNQQRNSINDKNKPNLPAAKVPIKPVAATKQVIPKVVQNKTQVPTFSSSSKIRSNENIEGEDGQFKLPKQIKLQSQQTSSNLSASQTGGYSETYQINETPGKFSDNNSGVYQKPPSPFTLGSTGQISSLDARKQYAIPKQIGSSLQNEEERQQMVKKYAQFAIDLNSQSSNTSSSLNNVQIQKKQYENTNQLTQQYNTDINAQQSPYQYIRQQSQQSSIQPPQNLNSTGRPQFQQINMQQYPVKMLPGLVRNGMNNDDYVALTHQKRMQEMNKYSKPLQTSNNNGLYLQPKLFDLNVLTKMNDEEPIRKDQIVRNKQVVYSNISSNNFGNNYDINSQKLITNNNYYTRRK</sequence>
<dbReference type="RefSeq" id="XP_001026474.2">
    <property type="nucleotide sequence ID" value="XM_001026474.3"/>
</dbReference>
<keyword evidence="5" id="KW-0175">Coiled coil</keyword>
<feature type="region of interest" description="Disordered" evidence="6">
    <location>
        <begin position="644"/>
        <end position="676"/>
    </location>
</feature>
<dbReference type="PANTHER" id="PTHR12241:SF147">
    <property type="entry name" value="TUBULIN POLYGLUTAMYLASE TTLL7"/>
    <property type="match status" value="1"/>
</dbReference>
<dbReference type="GO" id="GO:0036064">
    <property type="term" value="C:ciliary basal body"/>
    <property type="evidence" value="ECO:0007669"/>
    <property type="project" value="TreeGrafter"/>
</dbReference>
<dbReference type="InParanoid" id="I7M4C7"/>
<evidence type="ECO:0000256" key="4">
    <source>
        <dbReference type="ARBA" id="ARBA00022840"/>
    </source>
</evidence>
<dbReference type="GO" id="GO:0005874">
    <property type="term" value="C:microtubule"/>
    <property type="evidence" value="ECO:0007669"/>
    <property type="project" value="UniProtKB-KW"/>
</dbReference>
<organism evidence="7 8">
    <name type="scientific">Tetrahymena thermophila (strain SB210)</name>
    <dbReference type="NCBI Taxonomy" id="312017"/>
    <lineage>
        <taxon>Eukaryota</taxon>
        <taxon>Sar</taxon>
        <taxon>Alveolata</taxon>
        <taxon>Ciliophora</taxon>
        <taxon>Intramacronucleata</taxon>
        <taxon>Oligohymenophorea</taxon>
        <taxon>Hymenostomatida</taxon>
        <taxon>Tetrahymenina</taxon>
        <taxon>Tetrahymenidae</taxon>
        <taxon>Tetrahymena</taxon>
    </lineage>
</organism>
<feature type="compositionally biased region" description="Polar residues" evidence="6">
    <location>
        <begin position="551"/>
        <end position="575"/>
    </location>
</feature>
<dbReference type="GO" id="GO:0015631">
    <property type="term" value="F:tubulin binding"/>
    <property type="evidence" value="ECO:0007669"/>
    <property type="project" value="TreeGrafter"/>
</dbReference>